<dbReference type="PANTHER" id="PTHR30146">
    <property type="entry name" value="LACI-RELATED TRANSCRIPTIONAL REPRESSOR"/>
    <property type="match status" value="1"/>
</dbReference>
<reference evidence="5" key="1">
    <citation type="journal article" date="2023" name="Front. Microbiol.">
        <title>Phylogeography and host specificity of Pasteurellaceae pathogenic to sea-farmed fish in the north-east Atlantic.</title>
        <authorList>
            <person name="Gulla S."/>
            <person name="Colquhoun D.J."/>
            <person name="Olsen A.B."/>
            <person name="Spilsberg B."/>
            <person name="Lagesen K."/>
            <person name="Aakesson C.P."/>
            <person name="Strom S."/>
            <person name="Manji F."/>
            <person name="Birkbeck T.H."/>
            <person name="Nilsen H.K."/>
        </authorList>
    </citation>
    <scope>NUCLEOTIDE SEQUENCE</scope>
    <source>
        <strain evidence="5">VIB1234</strain>
    </source>
</reference>
<dbReference type="EMBL" id="JASAYJ010000004">
    <property type="protein sequence ID" value="MDP8186658.1"/>
    <property type="molecule type" value="Genomic_DNA"/>
</dbReference>
<dbReference type="RefSeq" id="WP_211597390.1">
    <property type="nucleotide sequence ID" value="NZ_JAGRQI010000004.1"/>
</dbReference>
<dbReference type="InterPro" id="IPR018060">
    <property type="entry name" value="HTH_AraC"/>
</dbReference>
<dbReference type="InterPro" id="IPR018062">
    <property type="entry name" value="HTH_AraC-typ_CS"/>
</dbReference>
<keyword evidence="3" id="KW-0804">Transcription</keyword>
<dbReference type="Proteomes" id="UP001230466">
    <property type="component" value="Unassembled WGS sequence"/>
</dbReference>
<dbReference type="Pfam" id="PF12833">
    <property type="entry name" value="HTH_18"/>
    <property type="match status" value="1"/>
</dbReference>
<keyword evidence="2 5" id="KW-0238">DNA-binding</keyword>
<dbReference type="SUPFAM" id="SSF46689">
    <property type="entry name" value="Homeodomain-like"/>
    <property type="match status" value="1"/>
</dbReference>
<dbReference type="PROSITE" id="PS00041">
    <property type="entry name" value="HTH_ARAC_FAMILY_1"/>
    <property type="match status" value="1"/>
</dbReference>
<dbReference type="PANTHER" id="PTHR30146:SF24">
    <property type="entry name" value="XYLOSE OPERON REGULATORY PROTEIN"/>
    <property type="match status" value="1"/>
</dbReference>
<protein>
    <submittedName>
        <fullName evidence="5">DNA-binding transcriptional regulator</fullName>
    </submittedName>
</protein>
<evidence type="ECO:0000259" key="4">
    <source>
        <dbReference type="PROSITE" id="PS01124"/>
    </source>
</evidence>
<evidence type="ECO:0000313" key="5">
    <source>
        <dbReference type="EMBL" id="MDP8186658.1"/>
    </source>
</evidence>
<organism evidence="5 6">
    <name type="scientific">Pasteurella atlantica</name>
    <dbReference type="NCBI Taxonomy" id="2827233"/>
    <lineage>
        <taxon>Bacteria</taxon>
        <taxon>Pseudomonadati</taxon>
        <taxon>Pseudomonadota</taxon>
        <taxon>Gammaproteobacteria</taxon>
        <taxon>Pasteurellales</taxon>
        <taxon>Pasteurellaceae</taxon>
        <taxon>Pasteurella</taxon>
    </lineage>
</organism>
<dbReference type="SUPFAM" id="SSF53822">
    <property type="entry name" value="Periplasmic binding protein-like I"/>
    <property type="match status" value="1"/>
</dbReference>
<dbReference type="CDD" id="cd01543">
    <property type="entry name" value="PBP1_XylR"/>
    <property type="match status" value="1"/>
</dbReference>
<dbReference type="SMART" id="SM00342">
    <property type="entry name" value="HTH_ARAC"/>
    <property type="match status" value="1"/>
</dbReference>
<gene>
    <name evidence="5" type="ORF">QJU78_02535</name>
</gene>
<dbReference type="InterPro" id="IPR046335">
    <property type="entry name" value="LacI/GalR-like_sensor"/>
</dbReference>
<evidence type="ECO:0000313" key="6">
    <source>
        <dbReference type="Proteomes" id="UP001230466"/>
    </source>
</evidence>
<dbReference type="AlphaFoldDB" id="A0AAW8CNS9"/>
<evidence type="ECO:0000256" key="1">
    <source>
        <dbReference type="ARBA" id="ARBA00023015"/>
    </source>
</evidence>
<dbReference type="InterPro" id="IPR054031">
    <property type="entry name" value="XylR_PBP1"/>
</dbReference>
<dbReference type="GO" id="GO:0003700">
    <property type="term" value="F:DNA-binding transcription factor activity"/>
    <property type="evidence" value="ECO:0007669"/>
    <property type="project" value="InterPro"/>
</dbReference>
<dbReference type="Gene3D" id="3.40.50.2300">
    <property type="match status" value="2"/>
</dbReference>
<dbReference type="Pfam" id="PF13377">
    <property type="entry name" value="Peripla_BP_3"/>
    <property type="match status" value="1"/>
</dbReference>
<evidence type="ECO:0000256" key="2">
    <source>
        <dbReference type="ARBA" id="ARBA00023125"/>
    </source>
</evidence>
<dbReference type="Pfam" id="PF22177">
    <property type="entry name" value="PBP1_XylR"/>
    <property type="match status" value="1"/>
</dbReference>
<sequence length="393" mass="45740">MKEQKTYCITLLFNANKVYDRQIIEGVGQYLQASQCNWNIFIEDNFIYQKDILEDISIDGIIADFDDSETANKLLKFNQIPTIAVGSSYKDPSLYPDIPYVATDNNDLVEAAFLHLRQKGISNFAFYGMIPPKNGKHWSIERQNTFVELMNKYKYPNNIIYQGENITSKNWLFAQQNLQEWIKTLPAHTGIIAVTDARARHLLQACEYLNIAVPDQLCIIGIDNEELIQHLSRVSLSSVMQGTRQIGYQAAKLLDNLLNNKPISKKPILIPSIKVVERRSTDYRSLKDPFVIQAMHFIRHNACKRIKVEQVLDHLRISRSNLENRFKIDMKKTIHQAIYDEKLKRAIDLLCFTNMSIQEITEICGYPSVQYFYFIFKKEYKKTPKEFKNMMLN</sequence>
<dbReference type="InterPro" id="IPR009057">
    <property type="entry name" value="Homeodomain-like_sf"/>
</dbReference>
<accession>A0AAW8CNS9</accession>
<feature type="domain" description="HTH araC/xylS-type" evidence="4">
    <location>
        <begin position="292"/>
        <end position="390"/>
    </location>
</feature>
<proteinExistence type="predicted"/>
<name>A0AAW8CNS9_9PAST</name>
<dbReference type="GO" id="GO:0000976">
    <property type="term" value="F:transcription cis-regulatory region binding"/>
    <property type="evidence" value="ECO:0007669"/>
    <property type="project" value="TreeGrafter"/>
</dbReference>
<evidence type="ECO:0000256" key="3">
    <source>
        <dbReference type="ARBA" id="ARBA00023163"/>
    </source>
</evidence>
<dbReference type="InterPro" id="IPR028082">
    <property type="entry name" value="Peripla_BP_I"/>
</dbReference>
<dbReference type="PROSITE" id="PS01124">
    <property type="entry name" value="HTH_ARAC_FAMILY_2"/>
    <property type="match status" value="1"/>
</dbReference>
<keyword evidence="1" id="KW-0805">Transcription regulation</keyword>
<dbReference type="Gene3D" id="1.10.10.60">
    <property type="entry name" value="Homeodomain-like"/>
    <property type="match status" value="1"/>
</dbReference>
<comment type="caution">
    <text evidence="5">The sequence shown here is derived from an EMBL/GenBank/DDBJ whole genome shotgun (WGS) entry which is preliminary data.</text>
</comment>